<evidence type="ECO:0000313" key="3">
    <source>
        <dbReference type="Proteomes" id="UP000076004"/>
    </source>
</evidence>
<keyword evidence="1" id="KW-0812">Transmembrane</keyword>
<dbReference type="RefSeq" id="XP_018638800.1">
    <property type="nucleotide sequence ID" value="XM_018783479.1"/>
</dbReference>
<sequence length="136" mass="16247">MLKKKSFERIIIDKEKYWRKIWILIYTIINLILINCNLYGIKYNKRDVWNPTLITSRHQRILIQTGELSPTQVDVLRKTLITDLSGRSSIGRQQNLLRNKLDNDPITKKLMERGILKTNITEKKEIKIQEKQKEEQ</sequence>
<feature type="transmembrane region" description="Helical" evidence="1">
    <location>
        <begin position="21"/>
        <end position="41"/>
    </location>
</feature>
<evidence type="ECO:0000256" key="1">
    <source>
        <dbReference type="SAM" id="Phobius"/>
    </source>
</evidence>
<dbReference type="Proteomes" id="UP000076004">
    <property type="component" value="Unassembled WGS sequence"/>
</dbReference>
<dbReference type="KEGG" id="pgab:PGSY75_0035200"/>
<dbReference type="AlphaFoldDB" id="A0A151L2L1"/>
<evidence type="ECO:0000313" key="2">
    <source>
        <dbReference type="EMBL" id="KYN93189.1"/>
    </source>
</evidence>
<dbReference type="EMBL" id="LVLB01000289">
    <property type="protein sequence ID" value="KYN93189.1"/>
    <property type="molecule type" value="Genomic_DNA"/>
</dbReference>
<reference evidence="2 3" key="1">
    <citation type="journal article" date="2016" name="Nat. Commun.">
        <title>Genomes of cryptic chimpanzee Plasmodium species reveal key evolutionary events leading to human malaria.</title>
        <authorList>
            <person name="Sundararaman S.A."/>
            <person name="Plenderleith L.J."/>
            <person name="Liu W."/>
            <person name="Loy D.E."/>
            <person name="Learn G.H."/>
            <person name="Li Y."/>
            <person name="Shaw K.S."/>
            <person name="Ayouba A."/>
            <person name="Peeters M."/>
            <person name="Speede S."/>
            <person name="Shaw G.M."/>
            <person name="Bushman F.D."/>
            <person name="Brisson D."/>
            <person name="Rayner J.C."/>
            <person name="Sharp P.M."/>
            <person name="Hahn B.H."/>
        </authorList>
    </citation>
    <scope>NUCLEOTIDE SEQUENCE [LARGE SCALE GENOMIC DNA]</scope>
    <source>
        <strain evidence="2 3">SY75</strain>
    </source>
</reference>
<dbReference type="VEuPathDB" id="PlasmoDB:PGSY75_0035200"/>
<dbReference type="VEuPathDB" id="PlasmoDB:PGABG01_0700500"/>
<accession>A0A151L2L1</accession>
<comment type="caution">
    <text evidence="2">The sequence shown here is derived from an EMBL/GenBank/DDBJ whole genome shotgun (WGS) entry which is preliminary data.</text>
</comment>
<feature type="non-terminal residue" evidence="2">
    <location>
        <position position="136"/>
    </location>
</feature>
<keyword evidence="1" id="KW-1133">Transmembrane helix</keyword>
<gene>
    <name evidence="2" type="ORF">PGSY75_0035200</name>
</gene>
<name>A0A151L2L1_9APIC</name>
<keyword evidence="1" id="KW-0472">Membrane</keyword>
<organism evidence="2 3">
    <name type="scientific">Plasmodium gaboni</name>
    <dbReference type="NCBI Taxonomy" id="647221"/>
    <lineage>
        <taxon>Eukaryota</taxon>
        <taxon>Sar</taxon>
        <taxon>Alveolata</taxon>
        <taxon>Apicomplexa</taxon>
        <taxon>Aconoidasida</taxon>
        <taxon>Haemosporida</taxon>
        <taxon>Plasmodiidae</taxon>
        <taxon>Plasmodium</taxon>
        <taxon>Plasmodium (Laverania)</taxon>
    </lineage>
</organism>
<proteinExistence type="predicted"/>
<dbReference type="GeneID" id="29774081"/>
<protein>
    <submittedName>
        <fullName evidence="2">Putative exported protein</fullName>
    </submittedName>
</protein>